<keyword evidence="6" id="KW-0408">Iron</keyword>
<evidence type="ECO:0000256" key="6">
    <source>
        <dbReference type="ARBA" id="ARBA00023004"/>
    </source>
</evidence>
<reference evidence="8" key="1">
    <citation type="submission" date="2023-06" db="EMBL/GenBank/DDBJ databases">
        <title>Genome-scale phylogeny and comparative genomics of the fungal order Sordariales.</title>
        <authorList>
            <consortium name="Lawrence Berkeley National Laboratory"/>
            <person name="Hensen N."/>
            <person name="Bonometti L."/>
            <person name="Westerberg I."/>
            <person name="Brannstrom I.O."/>
            <person name="Guillou S."/>
            <person name="Cros-Aarteil S."/>
            <person name="Calhoun S."/>
            <person name="Haridas S."/>
            <person name="Kuo A."/>
            <person name="Mondo S."/>
            <person name="Pangilinan J."/>
            <person name="Riley R."/>
            <person name="LaButti K."/>
            <person name="Andreopoulos B."/>
            <person name="Lipzen A."/>
            <person name="Chen C."/>
            <person name="Yanf M."/>
            <person name="Daum C."/>
            <person name="Ng V."/>
            <person name="Clum A."/>
            <person name="Steindorff A."/>
            <person name="Ohm R."/>
            <person name="Martin F."/>
            <person name="Silar P."/>
            <person name="Natvig D."/>
            <person name="Lalanne C."/>
            <person name="Gautier V."/>
            <person name="Ament-velasquez S.L."/>
            <person name="Kruys A."/>
            <person name="Hutchinson M.I."/>
            <person name="Powell A.J."/>
            <person name="Barry K."/>
            <person name="Miller A.N."/>
            <person name="Grigoriev I.V."/>
            <person name="Debuchy R."/>
            <person name="Gladieux P."/>
            <person name="Thoren M.H."/>
            <person name="Johannesson H."/>
        </authorList>
    </citation>
    <scope>NUCLEOTIDE SEQUENCE</scope>
    <source>
        <strain evidence="8">SMH2392-1A</strain>
    </source>
</reference>
<dbReference type="GO" id="GO:0016705">
    <property type="term" value="F:oxidoreductase activity, acting on paired donors, with incorporation or reduction of molecular oxygen"/>
    <property type="evidence" value="ECO:0007669"/>
    <property type="project" value="InterPro"/>
</dbReference>
<keyword evidence="9" id="KW-1185">Reference proteome</keyword>
<evidence type="ECO:0000313" key="8">
    <source>
        <dbReference type="EMBL" id="KAK0728769.1"/>
    </source>
</evidence>
<protein>
    <submittedName>
        <fullName evidence="8">Cytochrome P450</fullName>
    </submittedName>
</protein>
<evidence type="ECO:0000256" key="5">
    <source>
        <dbReference type="ARBA" id="ARBA00023002"/>
    </source>
</evidence>
<dbReference type="PANTHER" id="PTHR24305">
    <property type="entry name" value="CYTOCHROME P450"/>
    <property type="match status" value="1"/>
</dbReference>
<evidence type="ECO:0000256" key="3">
    <source>
        <dbReference type="ARBA" id="ARBA00022617"/>
    </source>
</evidence>
<dbReference type="Proteomes" id="UP001172101">
    <property type="component" value="Unassembled WGS sequence"/>
</dbReference>
<proteinExistence type="inferred from homology"/>
<keyword evidence="3" id="KW-0349">Heme</keyword>
<evidence type="ECO:0000313" key="9">
    <source>
        <dbReference type="Proteomes" id="UP001172101"/>
    </source>
</evidence>
<gene>
    <name evidence="8" type="ORF">B0T26DRAFT_748933</name>
</gene>
<dbReference type="Pfam" id="PF00067">
    <property type="entry name" value="p450"/>
    <property type="match status" value="1"/>
</dbReference>
<evidence type="ECO:0000256" key="7">
    <source>
        <dbReference type="ARBA" id="ARBA00023033"/>
    </source>
</evidence>
<dbReference type="EMBL" id="JAUIRO010000002">
    <property type="protein sequence ID" value="KAK0728769.1"/>
    <property type="molecule type" value="Genomic_DNA"/>
</dbReference>
<dbReference type="InterPro" id="IPR001128">
    <property type="entry name" value="Cyt_P450"/>
</dbReference>
<sequence length="305" mass="34004">MALAALWMPLLPAAFVAYLLAALTKWYEAYFDILTVPRGRFMYELKCMHEGYGPIVRVNPDEIHINDPSWVNTLYTNAAHGALFSTVGHDIHRKRQAAVSPVFSRASVSSIEGLLYDDTELLMRREMDRQALEAIAIYSRQLPDGEKGEKRTLRKHNIFGTILAAPGLSTAEKRPARIAQEGFVAIAAGGKALARVLLNGTFHILDNRDRVLPHLRDGLLAAMPNTHSRPSLKDLEKLPWLTVIVKDSLRISTLLTSRLPIVAPHEALQSKEWMIPAGTPVSMTLSDILLDATPFPDPHVFHPER</sequence>
<keyword evidence="4" id="KW-0479">Metal-binding</keyword>
<comment type="similarity">
    <text evidence="2">Belongs to the cytochrome P450 family.</text>
</comment>
<dbReference type="SUPFAM" id="SSF48264">
    <property type="entry name" value="Cytochrome P450"/>
    <property type="match status" value="1"/>
</dbReference>
<comment type="caution">
    <text evidence="8">The sequence shown here is derived from an EMBL/GenBank/DDBJ whole genome shotgun (WGS) entry which is preliminary data.</text>
</comment>
<dbReference type="GO" id="GO:0005506">
    <property type="term" value="F:iron ion binding"/>
    <property type="evidence" value="ECO:0007669"/>
    <property type="project" value="InterPro"/>
</dbReference>
<organism evidence="8 9">
    <name type="scientific">Lasiosphaeria miniovina</name>
    <dbReference type="NCBI Taxonomy" id="1954250"/>
    <lineage>
        <taxon>Eukaryota</taxon>
        <taxon>Fungi</taxon>
        <taxon>Dikarya</taxon>
        <taxon>Ascomycota</taxon>
        <taxon>Pezizomycotina</taxon>
        <taxon>Sordariomycetes</taxon>
        <taxon>Sordariomycetidae</taxon>
        <taxon>Sordariales</taxon>
        <taxon>Lasiosphaeriaceae</taxon>
        <taxon>Lasiosphaeria</taxon>
    </lineage>
</organism>
<name>A0AA40B707_9PEZI</name>
<dbReference type="PANTHER" id="PTHR24305:SF157">
    <property type="entry name" value="N-ACETYLTRYPTOPHAN 6-HYDROXYLASE IVOC-RELATED"/>
    <property type="match status" value="1"/>
</dbReference>
<dbReference type="InterPro" id="IPR050121">
    <property type="entry name" value="Cytochrome_P450_monoxygenase"/>
</dbReference>
<evidence type="ECO:0000256" key="4">
    <source>
        <dbReference type="ARBA" id="ARBA00022723"/>
    </source>
</evidence>
<dbReference type="GO" id="GO:0020037">
    <property type="term" value="F:heme binding"/>
    <property type="evidence" value="ECO:0007669"/>
    <property type="project" value="InterPro"/>
</dbReference>
<comment type="cofactor">
    <cofactor evidence="1">
        <name>heme</name>
        <dbReference type="ChEBI" id="CHEBI:30413"/>
    </cofactor>
</comment>
<dbReference type="Gene3D" id="1.10.630.10">
    <property type="entry name" value="Cytochrome P450"/>
    <property type="match status" value="2"/>
</dbReference>
<dbReference type="GO" id="GO:0004497">
    <property type="term" value="F:monooxygenase activity"/>
    <property type="evidence" value="ECO:0007669"/>
    <property type="project" value="UniProtKB-KW"/>
</dbReference>
<keyword evidence="5" id="KW-0560">Oxidoreductase</keyword>
<accession>A0AA40B707</accession>
<dbReference type="AlphaFoldDB" id="A0AA40B707"/>
<dbReference type="InterPro" id="IPR036396">
    <property type="entry name" value="Cyt_P450_sf"/>
</dbReference>
<evidence type="ECO:0000256" key="1">
    <source>
        <dbReference type="ARBA" id="ARBA00001971"/>
    </source>
</evidence>
<dbReference type="GeneID" id="85328298"/>
<evidence type="ECO:0000256" key="2">
    <source>
        <dbReference type="ARBA" id="ARBA00010617"/>
    </source>
</evidence>
<keyword evidence="7" id="KW-0503">Monooxygenase</keyword>
<dbReference type="RefSeq" id="XP_060301624.1">
    <property type="nucleotide sequence ID" value="XM_060445028.1"/>
</dbReference>